<evidence type="ECO:0008006" key="13">
    <source>
        <dbReference type="Google" id="ProtNLM"/>
    </source>
</evidence>
<evidence type="ECO:0000256" key="2">
    <source>
        <dbReference type="ARBA" id="ARBA00004173"/>
    </source>
</evidence>
<feature type="domain" description="Peptidase M16 N-terminal" evidence="10">
    <location>
        <begin position="24"/>
        <end position="169"/>
    </location>
</feature>
<evidence type="ECO:0000256" key="5">
    <source>
        <dbReference type="ARBA" id="ARBA00022801"/>
    </source>
</evidence>
<dbReference type="InterPro" id="IPR001431">
    <property type="entry name" value="Pept_M16_Zn_BS"/>
</dbReference>
<name>A0A6B2L479_9EUKA</name>
<keyword evidence="4" id="KW-0479">Metal-binding</keyword>
<dbReference type="InterPro" id="IPR007863">
    <property type="entry name" value="Peptidase_M16_C"/>
</dbReference>
<dbReference type="Pfam" id="PF05193">
    <property type="entry name" value="Peptidase_M16_C"/>
    <property type="match status" value="1"/>
</dbReference>
<dbReference type="FunFam" id="3.30.830.10:FF:000008">
    <property type="entry name" value="Mitochondrial-processing peptidase subunit beta"/>
    <property type="match status" value="1"/>
</dbReference>
<dbReference type="InterPro" id="IPR011765">
    <property type="entry name" value="Pept_M16_N"/>
</dbReference>
<feature type="domain" description="Peptidase M16 C-terminal" evidence="11">
    <location>
        <begin position="176"/>
        <end position="356"/>
    </location>
</feature>
<keyword evidence="7" id="KW-0482">Metalloprotease</keyword>
<accession>A0A6B2L479</accession>
<dbReference type="GO" id="GO:0046872">
    <property type="term" value="F:metal ion binding"/>
    <property type="evidence" value="ECO:0007669"/>
    <property type="project" value="UniProtKB-KW"/>
</dbReference>
<evidence type="ECO:0000256" key="4">
    <source>
        <dbReference type="ARBA" id="ARBA00022723"/>
    </source>
</evidence>
<dbReference type="GO" id="GO:0005739">
    <property type="term" value="C:mitochondrion"/>
    <property type="evidence" value="ECO:0007669"/>
    <property type="project" value="UniProtKB-SubCell"/>
</dbReference>
<evidence type="ECO:0000259" key="10">
    <source>
        <dbReference type="Pfam" id="PF00675"/>
    </source>
</evidence>
<dbReference type="InterPro" id="IPR050361">
    <property type="entry name" value="MPP/UQCRC_Complex"/>
</dbReference>
<comment type="similarity">
    <text evidence="9">Belongs to the peptidase M16 family.</text>
</comment>
<dbReference type="GO" id="GO:0004222">
    <property type="term" value="F:metalloendopeptidase activity"/>
    <property type="evidence" value="ECO:0007669"/>
    <property type="project" value="InterPro"/>
</dbReference>
<evidence type="ECO:0000256" key="3">
    <source>
        <dbReference type="ARBA" id="ARBA00022670"/>
    </source>
</evidence>
<dbReference type="InterPro" id="IPR011249">
    <property type="entry name" value="Metalloenz_LuxS/M16"/>
</dbReference>
<keyword evidence="8" id="KW-0496">Mitochondrion</keyword>
<evidence type="ECO:0000256" key="6">
    <source>
        <dbReference type="ARBA" id="ARBA00022833"/>
    </source>
</evidence>
<dbReference type="SUPFAM" id="SSF63411">
    <property type="entry name" value="LuxS/MPP-like metallohydrolase"/>
    <property type="match status" value="2"/>
</dbReference>
<keyword evidence="5" id="KW-0378">Hydrolase</keyword>
<dbReference type="GO" id="GO:0006508">
    <property type="term" value="P:proteolysis"/>
    <property type="evidence" value="ECO:0007669"/>
    <property type="project" value="UniProtKB-KW"/>
</dbReference>
<protein>
    <recommendedName>
        <fullName evidence="13">Mitochondrial-processing peptidase subunit beta</fullName>
    </recommendedName>
</protein>
<dbReference type="Pfam" id="PF00675">
    <property type="entry name" value="Peptidase_M16"/>
    <property type="match status" value="1"/>
</dbReference>
<evidence type="ECO:0000259" key="11">
    <source>
        <dbReference type="Pfam" id="PF05193"/>
    </source>
</evidence>
<sequence length="443" mass="50056">MNALPPYLLKTPPTKLTTLPSGIRVATEEGFGEIATIGVWLDAGSAYENVFNNGTAHFLEHMAFKGTTNRTKQQLETEVENLGANLNAYTSREQTVYVAQCVKKDSERLLAIIADILQHSELTKSNVESERDTILKEKEVVEESEDELLFDYMHAAAYQKSSLGLTILGEVENIKSIKRSDLLEYITSHYTRRRAIVVAAGAVHHDEVVKMADKLFPHLSSNTDIPAREPVEFFGSEIRLPPKGPLAHVVYGFEGVSWAHPHYFTFMIIQTFLGNWDRNMGSGKHLGSRLADVVSQNELAHSYQTMSTCYYTTGILSIYCVAPPDNLDLLTYEVMREFKLIGERLDEEELRRAKNKVKSSFLMNIDSSMATAEDIGRQVLSLNRRLSPAEMFLRIEAIQISDVLECLDQYFNDVCPVIVAMGNLEKLPKYETIREMTNWNTQK</sequence>
<dbReference type="PROSITE" id="PS00143">
    <property type="entry name" value="INSULINASE"/>
    <property type="match status" value="1"/>
</dbReference>
<dbReference type="PANTHER" id="PTHR11851:SF149">
    <property type="entry name" value="GH01077P"/>
    <property type="match status" value="1"/>
</dbReference>
<dbReference type="AlphaFoldDB" id="A0A6B2L479"/>
<keyword evidence="3" id="KW-0645">Protease</keyword>
<dbReference type="Gene3D" id="3.30.830.10">
    <property type="entry name" value="Metalloenzyme, LuxS/M16 peptidase-like"/>
    <property type="match status" value="2"/>
</dbReference>
<reference evidence="12" key="1">
    <citation type="journal article" date="2020" name="J. Eukaryot. Microbiol.">
        <title>De novo Sequencing, Assembly and Annotation of the Transcriptome for the Free-Living Testate Amoeba Arcella intermedia.</title>
        <authorList>
            <person name="Ribeiro G.M."/>
            <person name="Porfirio-Sousa A.L."/>
            <person name="Maurer-Alcala X.X."/>
            <person name="Katz L.A."/>
            <person name="Lahr D.J.G."/>
        </authorList>
    </citation>
    <scope>NUCLEOTIDE SEQUENCE</scope>
</reference>
<evidence type="ECO:0000256" key="8">
    <source>
        <dbReference type="ARBA" id="ARBA00023128"/>
    </source>
</evidence>
<comment type="cofactor">
    <cofactor evidence="1">
        <name>Zn(2+)</name>
        <dbReference type="ChEBI" id="CHEBI:29105"/>
    </cofactor>
</comment>
<dbReference type="PANTHER" id="PTHR11851">
    <property type="entry name" value="METALLOPROTEASE"/>
    <property type="match status" value="1"/>
</dbReference>
<evidence type="ECO:0000313" key="12">
    <source>
        <dbReference type="EMBL" id="NDV31745.1"/>
    </source>
</evidence>
<comment type="subcellular location">
    <subcellularLocation>
        <location evidence="2">Mitochondrion</location>
    </subcellularLocation>
</comment>
<evidence type="ECO:0000256" key="7">
    <source>
        <dbReference type="ARBA" id="ARBA00023049"/>
    </source>
</evidence>
<proteinExistence type="inferred from homology"/>
<organism evidence="12">
    <name type="scientific">Arcella intermedia</name>
    <dbReference type="NCBI Taxonomy" id="1963864"/>
    <lineage>
        <taxon>Eukaryota</taxon>
        <taxon>Amoebozoa</taxon>
        <taxon>Tubulinea</taxon>
        <taxon>Elardia</taxon>
        <taxon>Arcellinida</taxon>
        <taxon>Sphaerothecina</taxon>
        <taxon>Arcellidae</taxon>
        <taxon>Arcella</taxon>
    </lineage>
</organism>
<dbReference type="EMBL" id="GIBP01002776">
    <property type="protein sequence ID" value="NDV31745.1"/>
    <property type="molecule type" value="Transcribed_RNA"/>
</dbReference>
<evidence type="ECO:0000256" key="9">
    <source>
        <dbReference type="RuleBase" id="RU004447"/>
    </source>
</evidence>
<keyword evidence="6" id="KW-0862">Zinc</keyword>
<evidence type="ECO:0000256" key="1">
    <source>
        <dbReference type="ARBA" id="ARBA00001947"/>
    </source>
</evidence>